<dbReference type="GO" id="GO:0009240">
    <property type="term" value="P:isopentenyl diphosphate biosynthetic process"/>
    <property type="evidence" value="ECO:0007669"/>
    <property type="project" value="TreeGrafter"/>
</dbReference>
<reference evidence="14" key="1">
    <citation type="submission" date="2016-03" db="EMBL/GenBank/DDBJ databases">
        <title>Complete genome sequence of Solimmundus cernigliae, representing a novel lineage of polycyclic aromatic hydrocarbon degraders within the Gammaproteobacteria.</title>
        <authorList>
            <person name="Singleton D.R."/>
            <person name="Dickey A.N."/>
            <person name="Scholl E.H."/>
            <person name="Wright F.A."/>
            <person name="Aitken M.D."/>
        </authorList>
    </citation>
    <scope>NUCLEOTIDE SEQUENCE [LARGE SCALE GENOMIC DNA]</scope>
    <source>
        <strain evidence="14">TR3.2</strain>
    </source>
</reference>
<comment type="cofactor">
    <cofactor evidence="10">
        <name>Mg(2+)</name>
        <dbReference type="ChEBI" id="CHEBI:18420"/>
    </cofactor>
    <text evidence="10">Binds 1 Mg(2+) ion per subunit. The magnesium ion binds only when substrate is bound.</text>
</comment>
<dbReference type="PROSITE" id="PS51462">
    <property type="entry name" value="NUDIX"/>
    <property type="match status" value="1"/>
</dbReference>
<evidence type="ECO:0000256" key="6">
    <source>
        <dbReference type="ARBA" id="ARBA00022842"/>
    </source>
</evidence>
<dbReference type="PANTHER" id="PTHR10885">
    <property type="entry name" value="ISOPENTENYL-DIPHOSPHATE DELTA-ISOMERASE"/>
    <property type="match status" value="1"/>
</dbReference>
<feature type="active site" evidence="10">
    <location>
        <position position="118"/>
    </location>
</feature>
<dbReference type="HAMAP" id="MF_00202">
    <property type="entry name" value="Idi"/>
    <property type="match status" value="1"/>
</dbReference>
<keyword evidence="8 10" id="KW-0414">Isoprene biosynthesis</keyword>
<keyword evidence="7 10" id="KW-0464">Manganese</keyword>
<keyword evidence="9 10" id="KW-0413">Isomerase</keyword>
<comment type="similarity">
    <text evidence="2 10">Belongs to the IPP isomerase type 1 family.</text>
</comment>
<dbReference type="InParanoid" id="A0A1B1YPX8"/>
<evidence type="ECO:0000256" key="11">
    <source>
        <dbReference type="SAM" id="MobiDB-lite"/>
    </source>
</evidence>
<evidence type="ECO:0000259" key="12">
    <source>
        <dbReference type="PROSITE" id="PS51462"/>
    </source>
</evidence>
<dbReference type="EMBL" id="CP014671">
    <property type="protein sequence ID" value="ANX02820.1"/>
    <property type="molecule type" value="Genomic_DNA"/>
</dbReference>
<feature type="region of interest" description="Disordered" evidence="11">
    <location>
        <begin position="1"/>
        <end position="24"/>
    </location>
</feature>
<feature type="binding site" evidence="10">
    <location>
        <position position="118"/>
    </location>
    <ligand>
        <name>Mn(2+)</name>
        <dbReference type="ChEBI" id="CHEBI:29035"/>
    </ligand>
</feature>
<evidence type="ECO:0000256" key="2">
    <source>
        <dbReference type="ARBA" id="ARBA00007579"/>
    </source>
</evidence>
<dbReference type="InterPro" id="IPR011876">
    <property type="entry name" value="IsopentenylPP_isomerase_typ1"/>
</dbReference>
<organism evidence="13 14">
    <name type="scientific">Immundisolibacter cernigliae</name>
    <dbReference type="NCBI Taxonomy" id="1810504"/>
    <lineage>
        <taxon>Bacteria</taxon>
        <taxon>Pseudomonadati</taxon>
        <taxon>Pseudomonadota</taxon>
        <taxon>Gammaproteobacteria</taxon>
        <taxon>Immundisolibacterales</taxon>
        <taxon>Immundisolibacteraceae</taxon>
        <taxon>Immundisolibacter</taxon>
    </lineage>
</organism>
<keyword evidence="5 10" id="KW-0479">Metal-binding</keyword>
<feature type="binding site" evidence="10">
    <location>
        <position position="73"/>
    </location>
    <ligand>
        <name>Mn(2+)</name>
        <dbReference type="ChEBI" id="CHEBI:29035"/>
    </ligand>
</feature>
<dbReference type="GO" id="GO:0005737">
    <property type="term" value="C:cytoplasm"/>
    <property type="evidence" value="ECO:0007669"/>
    <property type="project" value="UniProtKB-SubCell"/>
</dbReference>
<evidence type="ECO:0000256" key="5">
    <source>
        <dbReference type="ARBA" id="ARBA00022723"/>
    </source>
</evidence>
<dbReference type="Pfam" id="PF00293">
    <property type="entry name" value="NUDIX"/>
    <property type="match status" value="1"/>
</dbReference>
<gene>
    <name evidence="10" type="primary">idi</name>
    <name evidence="13" type="ORF">PG2T_00480</name>
</gene>
<proteinExistence type="inferred from homology"/>
<dbReference type="FunCoup" id="A0A1B1YPX8">
    <property type="interactions" value="296"/>
</dbReference>
<evidence type="ECO:0000256" key="8">
    <source>
        <dbReference type="ARBA" id="ARBA00023229"/>
    </source>
</evidence>
<keyword evidence="6 10" id="KW-0460">Magnesium</keyword>
<dbReference type="RefSeq" id="WP_068802335.1">
    <property type="nucleotide sequence ID" value="NZ_CP014671.1"/>
</dbReference>
<dbReference type="InterPro" id="IPR000086">
    <property type="entry name" value="NUDIX_hydrolase_dom"/>
</dbReference>
<dbReference type="SUPFAM" id="SSF55811">
    <property type="entry name" value="Nudix"/>
    <property type="match status" value="1"/>
</dbReference>
<dbReference type="OrthoDB" id="9809458at2"/>
<comment type="function">
    <text evidence="10">Catalyzes the 1,3-allylic rearrangement of the homoallylic substrate isopentenyl (IPP) to its highly electrophilic allylic isomer, dimethylallyl diphosphate (DMAPP).</text>
</comment>
<feature type="binding site" evidence="10">
    <location>
        <position position="30"/>
    </location>
    <ligand>
        <name>Mn(2+)</name>
        <dbReference type="ChEBI" id="CHEBI:29035"/>
    </ligand>
</feature>
<name>A0A1B1YPX8_9GAMM</name>
<dbReference type="InterPro" id="IPR015797">
    <property type="entry name" value="NUDIX_hydrolase-like_dom_sf"/>
</dbReference>
<dbReference type="CDD" id="cd02885">
    <property type="entry name" value="NUDIX_IPP_Isomerase"/>
    <property type="match status" value="1"/>
</dbReference>
<comment type="cofactor">
    <cofactor evidence="10">
        <name>Mn(2+)</name>
        <dbReference type="ChEBI" id="CHEBI:29035"/>
    </cofactor>
    <text evidence="10">Binds 1 Mn(2+) ion per subunit.</text>
</comment>
<dbReference type="GO" id="GO:0046872">
    <property type="term" value="F:metal ion binding"/>
    <property type="evidence" value="ECO:0007669"/>
    <property type="project" value="UniProtKB-KW"/>
</dbReference>
<feature type="binding site" evidence="10">
    <location>
        <position position="91"/>
    </location>
    <ligand>
        <name>Mg(2+)</name>
        <dbReference type="ChEBI" id="CHEBI:18420"/>
    </ligand>
</feature>
<protein>
    <recommendedName>
        <fullName evidence="3 10">Isopentenyl-diphosphate Delta-isomerase</fullName>
        <shortName evidence="10">IPP isomerase</shortName>
        <ecNumber evidence="3 10">5.3.3.2</ecNumber>
    </recommendedName>
    <alternativeName>
        <fullName evidence="10">IPP:DMAPP isomerase</fullName>
    </alternativeName>
    <alternativeName>
        <fullName evidence="10">Isopentenyl pyrophosphate isomerase</fullName>
    </alternativeName>
</protein>
<dbReference type="Gene3D" id="3.90.79.10">
    <property type="entry name" value="Nucleoside Triphosphate Pyrophosphohydrolase"/>
    <property type="match status" value="1"/>
</dbReference>
<evidence type="ECO:0000313" key="14">
    <source>
        <dbReference type="Proteomes" id="UP000092952"/>
    </source>
</evidence>
<dbReference type="UniPathway" id="UPA00059">
    <property type="reaction ID" value="UER00104"/>
</dbReference>
<feature type="binding site" evidence="10">
    <location>
        <position position="116"/>
    </location>
    <ligand>
        <name>Mn(2+)</name>
        <dbReference type="ChEBI" id="CHEBI:29035"/>
    </ligand>
</feature>
<keyword evidence="4 10" id="KW-0963">Cytoplasm</keyword>
<dbReference type="PANTHER" id="PTHR10885:SF0">
    <property type="entry name" value="ISOPENTENYL-DIPHOSPHATE DELTA-ISOMERASE"/>
    <property type="match status" value="1"/>
</dbReference>
<evidence type="ECO:0000256" key="9">
    <source>
        <dbReference type="ARBA" id="ARBA00023235"/>
    </source>
</evidence>
<feature type="active site" evidence="10">
    <location>
        <position position="71"/>
    </location>
</feature>
<dbReference type="InterPro" id="IPR056375">
    <property type="entry name" value="Idi_bact"/>
</dbReference>
<evidence type="ECO:0000256" key="1">
    <source>
        <dbReference type="ARBA" id="ARBA00004826"/>
    </source>
</evidence>
<dbReference type="NCBIfam" id="TIGR02150">
    <property type="entry name" value="IPP_isom_1"/>
    <property type="match status" value="1"/>
</dbReference>
<evidence type="ECO:0000256" key="10">
    <source>
        <dbReference type="HAMAP-Rule" id="MF_00202"/>
    </source>
</evidence>
<dbReference type="EC" id="5.3.3.2" evidence="3 10"/>
<dbReference type="AlphaFoldDB" id="A0A1B1YPX8"/>
<comment type="subcellular location">
    <subcellularLocation>
        <location evidence="10">Cytoplasm</location>
    </subcellularLocation>
</comment>
<evidence type="ECO:0000256" key="3">
    <source>
        <dbReference type="ARBA" id="ARBA00012057"/>
    </source>
</evidence>
<dbReference type="STRING" id="1810504.PG2T_00480"/>
<evidence type="ECO:0000256" key="7">
    <source>
        <dbReference type="ARBA" id="ARBA00023211"/>
    </source>
</evidence>
<feature type="domain" description="Nudix hydrolase" evidence="12">
    <location>
        <begin position="34"/>
        <end position="166"/>
    </location>
</feature>
<comment type="catalytic activity">
    <reaction evidence="10">
        <text>isopentenyl diphosphate = dimethylallyl diphosphate</text>
        <dbReference type="Rhea" id="RHEA:23284"/>
        <dbReference type="ChEBI" id="CHEBI:57623"/>
        <dbReference type="ChEBI" id="CHEBI:128769"/>
        <dbReference type="EC" id="5.3.3.2"/>
    </reaction>
</comment>
<evidence type="ECO:0000313" key="13">
    <source>
        <dbReference type="EMBL" id="ANX02820.1"/>
    </source>
</evidence>
<dbReference type="GO" id="GO:0004452">
    <property type="term" value="F:isopentenyl-diphosphate delta-isomerase activity"/>
    <property type="evidence" value="ECO:0007669"/>
    <property type="project" value="UniProtKB-UniRule"/>
</dbReference>
<keyword evidence="14" id="KW-1185">Reference proteome</keyword>
<sequence>MNLPSPTDEWVQLVDDQDRPTGRAEKLDAHRRALLHRAFSVFVFDATGRLLLQRRADSKYHSGGLWTNTCCGHPRPDQPLVDEARRRLREEMGFDCPLIPVGSLHYRLPVIGELTEHEFDHLLCGIHDGNPQPDPLEASAWRWLAWPALLAEVAQAPDTFTPWLREILAHRQTELETWVHAHCAD</sequence>
<dbReference type="PIRSF" id="PIRSF018427">
    <property type="entry name" value="Isopntndiph_ism"/>
    <property type="match status" value="1"/>
</dbReference>
<feature type="binding site" evidence="10">
    <location>
        <position position="36"/>
    </location>
    <ligand>
        <name>Mn(2+)</name>
        <dbReference type="ChEBI" id="CHEBI:29035"/>
    </ligand>
</feature>
<dbReference type="NCBIfam" id="NF002995">
    <property type="entry name" value="PRK03759.1"/>
    <property type="match status" value="1"/>
</dbReference>
<dbReference type="Proteomes" id="UP000092952">
    <property type="component" value="Chromosome"/>
</dbReference>
<dbReference type="KEGG" id="gbi:PG2T_00480"/>
<dbReference type="GO" id="GO:0050992">
    <property type="term" value="P:dimethylallyl diphosphate biosynthetic process"/>
    <property type="evidence" value="ECO:0007669"/>
    <property type="project" value="UniProtKB-UniRule"/>
</dbReference>
<accession>A0A1B1YPX8</accession>
<evidence type="ECO:0000256" key="4">
    <source>
        <dbReference type="ARBA" id="ARBA00022490"/>
    </source>
</evidence>
<comment type="pathway">
    <text evidence="1 10">Isoprenoid biosynthesis; dimethylallyl diphosphate biosynthesis; dimethylallyl diphosphate from isopentenyl diphosphate: step 1/1.</text>
</comment>